<evidence type="ECO:0000256" key="4">
    <source>
        <dbReference type="ARBA" id="ARBA00025483"/>
    </source>
</evidence>
<keyword evidence="3 10" id="KW-0378">Hydrolase</keyword>
<keyword evidence="12" id="KW-1185">Reference proteome</keyword>
<evidence type="ECO:0000256" key="6">
    <source>
        <dbReference type="ARBA" id="ARBA00049244"/>
    </source>
</evidence>
<evidence type="ECO:0000313" key="11">
    <source>
        <dbReference type="EMBL" id="MBS7457096.1"/>
    </source>
</evidence>
<evidence type="ECO:0000256" key="5">
    <source>
        <dbReference type="ARBA" id="ARBA00026073"/>
    </source>
</evidence>
<keyword evidence="3 10" id="KW-0269">Exonuclease</keyword>
<dbReference type="EMBL" id="JAGQFT010000043">
    <property type="protein sequence ID" value="MBR0562298.1"/>
    <property type="molecule type" value="Genomic_DNA"/>
</dbReference>
<comment type="function">
    <text evidence="4">DNA polymerase III is a complex, multichain enzyme responsible for most of the replicative synthesis in bacteria. The epsilon subunit contain the editing function and is a proofreading 3'-5' exonuclease.</text>
</comment>
<dbReference type="CDD" id="cd06127">
    <property type="entry name" value="DEDDh"/>
    <property type="match status" value="1"/>
</dbReference>
<dbReference type="InterPro" id="IPR006054">
    <property type="entry name" value="DnaQ"/>
</dbReference>
<dbReference type="Gene3D" id="3.30.420.10">
    <property type="entry name" value="Ribonuclease H-like superfamily/Ribonuclease H"/>
    <property type="match status" value="1"/>
</dbReference>
<evidence type="ECO:0000256" key="7">
    <source>
        <dbReference type="SAM" id="Phobius"/>
    </source>
</evidence>
<dbReference type="PANTHER" id="PTHR30231">
    <property type="entry name" value="DNA POLYMERASE III SUBUNIT EPSILON"/>
    <property type="match status" value="1"/>
</dbReference>
<dbReference type="RefSeq" id="WP_211926243.1">
    <property type="nucleotide sequence ID" value="NZ_JAGQFT020000004.1"/>
</dbReference>
<gene>
    <name evidence="11" type="ORF">KB893_008095</name>
    <name evidence="10" type="ORF">KB893_07190</name>
</gene>
<dbReference type="InterPro" id="IPR036397">
    <property type="entry name" value="RNaseH_sf"/>
</dbReference>
<dbReference type="SMART" id="SM00479">
    <property type="entry name" value="EXOIII"/>
    <property type="match status" value="1"/>
</dbReference>
<dbReference type="Pfam" id="PF00929">
    <property type="entry name" value="RNase_T"/>
    <property type="match status" value="1"/>
</dbReference>
<feature type="transmembrane region" description="Helical" evidence="7">
    <location>
        <begin position="41"/>
        <end position="64"/>
    </location>
</feature>
<protein>
    <recommendedName>
        <fullName evidence="1">DNA-directed DNA polymerase</fullName>
        <ecNumber evidence="1">2.7.7.7</ecNumber>
    </recommendedName>
</protein>
<dbReference type="GO" id="GO:0003677">
    <property type="term" value="F:DNA binding"/>
    <property type="evidence" value="ECO:0007669"/>
    <property type="project" value="InterPro"/>
</dbReference>
<dbReference type="InterPro" id="IPR013520">
    <property type="entry name" value="Ribonucl_H"/>
</dbReference>
<keyword evidence="7" id="KW-0472">Membrane</keyword>
<comment type="subunit">
    <text evidence="5">DNA polymerase III contains a core (composed of alpha, epsilon and theta chains) that associates with a tau subunit. This core dimerizes to form the POLIII' complex. PolIII' associates with the gamma complex (composed of gamma, delta, delta', psi and chi chains) and with the beta chain to form the complete DNA polymerase III complex.</text>
</comment>
<dbReference type="SUPFAM" id="SSF53098">
    <property type="entry name" value="Ribonuclease H-like"/>
    <property type="match status" value="1"/>
</dbReference>
<evidence type="ECO:0000313" key="12">
    <source>
        <dbReference type="Proteomes" id="UP000675747"/>
    </source>
</evidence>
<dbReference type="PANTHER" id="PTHR30231:SF41">
    <property type="entry name" value="DNA POLYMERASE III SUBUNIT EPSILON"/>
    <property type="match status" value="1"/>
</dbReference>
<dbReference type="FunFam" id="3.30.420.10:FF:000045">
    <property type="entry name" value="3'-5' exonuclease DinG"/>
    <property type="match status" value="1"/>
</dbReference>
<keyword evidence="8" id="KW-0732">Signal</keyword>
<dbReference type="GO" id="GO:0045004">
    <property type="term" value="P:DNA replication proofreading"/>
    <property type="evidence" value="ECO:0007669"/>
    <property type="project" value="TreeGrafter"/>
</dbReference>
<reference evidence="11 12" key="1">
    <citation type="journal article" date="2021" name="Microbiol. Resour. Announc.">
        <title>Draft Genome Sequence of Coralloluteibacterium stylophorae LMG 29479T.</title>
        <authorList>
            <person name="Karlyshev A.V."/>
            <person name="Kudryashova E.B."/>
            <person name="Ariskina E.V."/>
            <person name="Conroy A.P."/>
            <person name="Abidueva E.Y."/>
        </authorList>
    </citation>
    <scope>NUCLEOTIDE SEQUENCE [LARGE SCALE GENOMIC DNA]</scope>
    <source>
        <strain evidence="11 12">LMG 29479</strain>
    </source>
</reference>
<keyword evidence="7" id="KW-0812">Transmembrane</keyword>
<dbReference type="GO" id="GO:0005829">
    <property type="term" value="C:cytosol"/>
    <property type="evidence" value="ECO:0007669"/>
    <property type="project" value="TreeGrafter"/>
</dbReference>
<organism evidence="10">
    <name type="scientific">Coralloluteibacterium stylophorae</name>
    <dbReference type="NCBI Taxonomy" id="1776034"/>
    <lineage>
        <taxon>Bacteria</taxon>
        <taxon>Pseudomonadati</taxon>
        <taxon>Pseudomonadota</taxon>
        <taxon>Gammaproteobacteria</taxon>
        <taxon>Lysobacterales</taxon>
        <taxon>Lysobacteraceae</taxon>
        <taxon>Coralloluteibacterium</taxon>
    </lineage>
</organism>
<feature type="signal peptide" evidence="8">
    <location>
        <begin position="1"/>
        <end position="20"/>
    </location>
</feature>
<evidence type="ECO:0000259" key="9">
    <source>
        <dbReference type="SMART" id="SM00479"/>
    </source>
</evidence>
<reference evidence="10" key="2">
    <citation type="submission" date="2021-04" db="EMBL/GenBank/DDBJ databases">
        <authorList>
            <person name="Karlyshev A.V."/>
        </authorList>
    </citation>
    <scope>NUCLEOTIDE SEQUENCE</scope>
    <source>
        <strain evidence="10">LMG 29479</strain>
    </source>
</reference>
<dbReference type="NCBIfam" id="TIGR00573">
    <property type="entry name" value="dnaq"/>
    <property type="match status" value="1"/>
</dbReference>
<dbReference type="Proteomes" id="UP000675747">
    <property type="component" value="Unassembled WGS sequence"/>
</dbReference>
<comment type="catalytic activity">
    <reaction evidence="6">
        <text>DNA(n) + a 2'-deoxyribonucleoside 5'-triphosphate = DNA(n+1) + diphosphate</text>
        <dbReference type="Rhea" id="RHEA:22508"/>
        <dbReference type="Rhea" id="RHEA-COMP:17339"/>
        <dbReference type="Rhea" id="RHEA-COMP:17340"/>
        <dbReference type="ChEBI" id="CHEBI:33019"/>
        <dbReference type="ChEBI" id="CHEBI:61560"/>
        <dbReference type="ChEBI" id="CHEBI:173112"/>
        <dbReference type="EC" id="2.7.7.7"/>
    </reaction>
</comment>
<evidence type="ECO:0000256" key="2">
    <source>
        <dbReference type="ARBA" id="ARBA00022722"/>
    </source>
</evidence>
<keyword evidence="2" id="KW-0540">Nuclease</keyword>
<keyword evidence="7" id="KW-1133">Transmembrane helix</keyword>
<evidence type="ECO:0000256" key="1">
    <source>
        <dbReference type="ARBA" id="ARBA00012417"/>
    </source>
</evidence>
<dbReference type="GO" id="GO:0003887">
    <property type="term" value="F:DNA-directed DNA polymerase activity"/>
    <property type="evidence" value="ECO:0007669"/>
    <property type="project" value="UniProtKB-EC"/>
</dbReference>
<proteinExistence type="predicted"/>
<evidence type="ECO:0000256" key="8">
    <source>
        <dbReference type="SAM" id="SignalP"/>
    </source>
</evidence>
<dbReference type="InterPro" id="IPR012337">
    <property type="entry name" value="RNaseH-like_sf"/>
</dbReference>
<comment type="caution">
    <text evidence="10">The sequence shown here is derived from an EMBL/GenBank/DDBJ whole genome shotgun (WGS) entry which is preliminary data.</text>
</comment>
<sequence>MSLRLRILLFFALLGLGAVAAMTVGAAFASARAASAEATRALLVASVVAGVLILVLVAAVWLLFDAHVARAIEALAGALRVRAHGGVDTAVDEAAARYLGDLAPAAAALSRRLAAARDAEAEAIARETTRLALDTTRLEAVLAHLPLAVLACSGDHRVVLHNALALDCVGADPGPGLDRDLRAHLDAGAVVDARAQLLADAGADPVRRFTCRTLAQRPLDAWMRLLPGAEWEGADGPGYLLVLDRAPGRPVPAARAGIVHDFELLSRRRGDPAGEASLHALACVVFDTETTGLLPSQDAIVQIAAVRIVNGRVVAGDTFETLVDPRRPIPAGATAIHGIDDDAVAGAPRVADAAARFHRFAGDSVLVAHNAAFDMAFLRRAEAACGCRFRQPVLDTVLLSAAVFGTAEDHSLDALCRRLEVTIPAGARHTAMGDAVATAEAFLRLLAVLRGRGLVTLDAVMAETAQHARMLRMTH</sequence>
<dbReference type="AlphaFoldDB" id="A0A8J8AZI6"/>
<evidence type="ECO:0000256" key="3">
    <source>
        <dbReference type="ARBA" id="ARBA00022839"/>
    </source>
</evidence>
<dbReference type="EC" id="2.7.7.7" evidence="1"/>
<dbReference type="GO" id="GO:0008408">
    <property type="term" value="F:3'-5' exonuclease activity"/>
    <property type="evidence" value="ECO:0007669"/>
    <property type="project" value="TreeGrafter"/>
</dbReference>
<feature type="chain" id="PRO_5042774427" description="DNA-directed DNA polymerase" evidence="8">
    <location>
        <begin position="21"/>
        <end position="475"/>
    </location>
</feature>
<dbReference type="EMBL" id="JAGQFT020000004">
    <property type="protein sequence ID" value="MBS7457096.1"/>
    <property type="molecule type" value="Genomic_DNA"/>
</dbReference>
<feature type="domain" description="Exonuclease" evidence="9">
    <location>
        <begin position="282"/>
        <end position="451"/>
    </location>
</feature>
<evidence type="ECO:0000313" key="10">
    <source>
        <dbReference type="EMBL" id="MBR0562298.1"/>
    </source>
</evidence>
<name>A0A8J8AZI6_9GAMM</name>
<accession>A0A8J8AZI6</accession>